<evidence type="ECO:0000256" key="11">
    <source>
        <dbReference type="ARBA" id="ARBA00022958"/>
    </source>
</evidence>
<dbReference type="InterPro" id="IPR006391">
    <property type="entry name" value="P-type_ATPase_bsu_IA"/>
</dbReference>
<evidence type="ECO:0000256" key="2">
    <source>
        <dbReference type="ARBA" id="ARBA00022448"/>
    </source>
</evidence>
<keyword evidence="12 16" id="KW-1278">Translocase</keyword>
<name>A0A6J5JNG8_9BURK</name>
<feature type="binding site" evidence="16">
    <location>
        <position position="370"/>
    </location>
    <ligand>
        <name>ATP</name>
        <dbReference type="ChEBI" id="CHEBI:30616"/>
    </ligand>
</feature>
<feature type="binding site" evidence="16">
    <location>
        <begin position="399"/>
        <end position="406"/>
    </location>
    <ligand>
        <name>ATP</name>
        <dbReference type="ChEBI" id="CHEBI:30616"/>
    </ligand>
</feature>
<keyword evidence="7 16" id="KW-0479">Metal-binding</keyword>
<protein>
    <recommendedName>
        <fullName evidence="16">Potassium-transporting ATPase ATP-binding subunit</fullName>
        <ecNumber evidence="16">7.2.2.6</ecNumber>
    </recommendedName>
    <alternativeName>
        <fullName evidence="16">ATP phosphohydrolase [potassium-transporting] B chain</fullName>
    </alternativeName>
    <alternativeName>
        <fullName evidence="16">Potassium-binding and translocating subunit B</fullName>
    </alternativeName>
    <alternativeName>
        <fullName evidence="16">Potassium-translocating ATPase B chain</fullName>
    </alternativeName>
</protein>
<dbReference type="AlphaFoldDB" id="A0A6J5JNG8"/>
<dbReference type="Gene3D" id="3.40.1110.10">
    <property type="entry name" value="Calcium-transporting ATPase, cytoplasmic domain N"/>
    <property type="match status" value="1"/>
</dbReference>
<dbReference type="SUPFAM" id="SSF81665">
    <property type="entry name" value="Calcium ATPase, transmembrane domain M"/>
    <property type="match status" value="1"/>
</dbReference>
<keyword evidence="10 16" id="KW-0460">Magnesium</keyword>
<dbReference type="Pfam" id="PF00122">
    <property type="entry name" value="E1-E2_ATPase"/>
    <property type="match status" value="1"/>
</dbReference>
<keyword evidence="3 16" id="KW-1003">Cell membrane</keyword>
<dbReference type="InterPro" id="IPR023298">
    <property type="entry name" value="ATPase_P-typ_TM_dom_sf"/>
</dbReference>
<evidence type="ECO:0000256" key="12">
    <source>
        <dbReference type="ARBA" id="ARBA00022967"/>
    </source>
</evidence>
<evidence type="ECO:0000256" key="9">
    <source>
        <dbReference type="ARBA" id="ARBA00022840"/>
    </source>
</evidence>
<dbReference type="InterPro" id="IPR044492">
    <property type="entry name" value="P_typ_ATPase_HD_dom"/>
</dbReference>
<evidence type="ECO:0000256" key="5">
    <source>
        <dbReference type="ARBA" id="ARBA00022553"/>
    </source>
</evidence>
<feature type="transmembrane region" description="Helical" evidence="16">
    <location>
        <begin position="270"/>
        <end position="296"/>
    </location>
</feature>
<dbReference type="GO" id="GO:0016887">
    <property type="term" value="F:ATP hydrolysis activity"/>
    <property type="evidence" value="ECO:0007669"/>
    <property type="project" value="InterPro"/>
</dbReference>
<dbReference type="NCBIfam" id="TIGR01497">
    <property type="entry name" value="kdpB"/>
    <property type="match status" value="1"/>
</dbReference>
<dbReference type="InterPro" id="IPR059000">
    <property type="entry name" value="ATPase_P-type_domA"/>
</dbReference>
<sequence>MSLSPMTGPRAAQPGHPRTAVRSMFDPALVRPAIADSFRKLTPRTQFRNPVMFCVYVGSILTTILWIAALFGQAEAPAGFIVAIALWLWFTVLFANFAEALAEGRSKAQAASLRSAKHNVVAKKLAAPRAKAPVEVMASTDLRKGDVVLVETGDTIPADGDVIEGVASVDESAITGESAPVIREAGGDFSSVTGGTRVLSDWIVVRVAVNPGEAFLDRMIAMVEGAKRKKTPNEIALTILLVALTIVMLLATATLLPFSTFAVEAMKAGHVVTITALVALLVCLIPTTIGGLLSAIGVAGMSRMMQANVIATSGRAVEAAGDVDVLLLDKTGTITLGNRQASAFVPAPFVTEEALADAAQLSSLADETPEGRSIVVLAKQRFNLRERDMQALHPVFLSFSAQTRMSGVDLTPTGTSSGAPGREIRKGAADAIKHYVESHGGRVTREVEAVVTDIARRGSTPLAVAERVDGVARVLGVIELKDIVKGGIKERFAELRKMGIKTVMVTGDNRLTAAAIAAEAGVDDFLAEATPETKLATIREHQAVGRLVAMTGDGTNDAPALAQADVAVAMNTGTQAAKEAGNMVDLDSNPTKLIEIVEIGKQMLMTRGSLTTFSIANDVAKYFAIIPAAFATTYPQLRVLDVMHLASPASAILSAVIFNALIIVALIPLALKGVRYRPLGAAPLLRRNLLLYGLGGVLLPFPFIKLIDMVLVACGWA</sequence>
<dbReference type="Gene3D" id="3.40.50.1000">
    <property type="entry name" value="HAD superfamily/HAD-like"/>
    <property type="match status" value="1"/>
</dbReference>
<dbReference type="SFLD" id="SFLDS00003">
    <property type="entry name" value="Haloacid_Dehalogenase"/>
    <property type="match status" value="1"/>
</dbReference>
<feature type="binding site" evidence="16">
    <location>
        <position position="366"/>
    </location>
    <ligand>
        <name>ATP</name>
        <dbReference type="ChEBI" id="CHEBI:30616"/>
    </ligand>
</feature>
<feature type="binding site" evidence="16">
    <location>
        <position position="557"/>
    </location>
    <ligand>
        <name>Mg(2+)</name>
        <dbReference type="ChEBI" id="CHEBI:18420"/>
    </ligand>
</feature>
<keyword evidence="11 16" id="KW-0630">Potassium</keyword>
<evidence type="ECO:0000256" key="13">
    <source>
        <dbReference type="ARBA" id="ARBA00022989"/>
    </source>
</evidence>
<feature type="transmembrane region" description="Helical" evidence="16">
    <location>
        <begin position="619"/>
        <end position="637"/>
    </location>
</feature>
<keyword evidence="5 16" id="KW-0597">Phosphoprotein</keyword>
<evidence type="ECO:0000256" key="14">
    <source>
        <dbReference type="ARBA" id="ARBA00023065"/>
    </source>
</evidence>
<evidence type="ECO:0000256" key="3">
    <source>
        <dbReference type="ARBA" id="ARBA00022475"/>
    </source>
</evidence>
<evidence type="ECO:0000256" key="10">
    <source>
        <dbReference type="ARBA" id="ARBA00022842"/>
    </source>
</evidence>
<dbReference type="Pfam" id="PF00702">
    <property type="entry name" value="Hydrolase"/>
    <property type="match status" value="1"/>
</dbReference>
<evidence type="ECO:0000256" key="1">
    <source>
        <dbReference type="ARBA" id="ARBA00004370"/>
    </source>
</evidence>
<dbReference type="GO" id="GO:0000287">
    <property type="term" value="F:magnesium ion binding"/>
    <property type="evidence" value="ECO:0007669"/>
    <property type="project" value="UniProtKB-UniRule"/>
</dbReference>
<dbReference type="Proteomes" id="UP000494301">
    <property type="component" value="Unassembled WGS sequence"/>
</dbReference>
<organism evidence="18 19">
    <name type="scientific">Burkholderia aenigmatica</name>
    <dbReference type="NCBI Taxonomy" id="2015348"/>
    <lineage>
        <taxon>Bacteria</taxon>
        <taxon>Pseudomonadati</taxon>
        <taxon>Pseudomonadota</taxon>
        <taxon>Betaproteobacteria</taxon>
        <taxon>Burkholderiales</taxon>
        <taxon>Burkholderiaceae</taxon>
        <taxon>Burkholderia</taxon>
        <taxon>Burkholderia cepacia complex</taxon>
    </lineage>
</organism>
<dbReference type="SUPFAM" id="SSF81653">
    <property type="entry name" value="Calcium ATPase, transduction domain A"/>
    <property type="match status" value="1"/>
</dbReference>
<feature type="transmembrane region" description="Helical" evidence="16">
    <location>
        <begin position="50"/>
        <end position="72"/>
    </location>
</feature>
<feature type="transmembrane region" description="Helical" evidence="16">
    <location>
        <begin position="649"/>
        <end position="669"/>
    </location>
</feature>
<keyword evidence="2 16" id="KW-0813">Transport</keyword>
<dbReference type="SFLD" id="SFLDG00002">
    <property type="entry name" value="C1.7:_P-type_atpase_like"/>
    <property type="match status" value="1"/>
</dbReference>
<evidence type="ECO:0000313" key="18">
    <source>
        <dbReference type="EMBL" id="CAB3973473.1"/>
    </source>
</evidence>
<feature type="binding site" evidence="16">
    <location>
        <position position="553"/>
    </location>
    <ligand>
        <name>Mg(2+)</name>
        <dbReference type="ChEBI" id="CHEBI:18420"/>
    </ligand>
</feature>
<dbReference type="FunFam" id="3.40.1110.10:FF:000007">
    <property type="entry name" value="Potassium-transporting ATPase ATP-binding subunit"/>
    <property type="match status" value="1"/>
</dbReference>
<evidence type="ECO:0000256" key="6">
    <source>
        <dbReference type="ARBA" id="ARBA00022692"/>
    </source>
</evidence>
<dbReference type="HAMAP" id="MF_00285">
    <property type="entry name" value="KdpB"/>
    <property type="match status" value="1"/>
</dbReference>
<dbReference type="PROSITE" id="PS00154">
    <property type="entry name" value="ATPASE_E1_E2"/>
    <property type="match status" value="1"/>
</dbReference>
<evidence type="ECO:0000313" key="19">
    <source>
        <dbReference type="Proteomes" id="UP000494301"/>
    </source>
</evidence>
<feature type="transmembrane region" description="Helical" evidence="16">
    <location>
        <begin position="689"/>
        <end position="707"/>
    </location>
</feature>
<dbReference type="EMBL" id="CABWIL020000039">
    <property type="protein sequence ID" value="CAB3973473.1"/>
    <property type="molecule type" value="Genomic_DNA"/>
</dbReference>
<proteinExistence type="inferred from homology"/>
<keyword evidence="8 16" id="KW-0547">Nucleotide-binding</keyword>
<feature type="transmembrane region" description="Helical" evidence="16">
    <location>
        <begin position="78"/>
        <end position="98"/>
    </location>
</feature>
<evidence type="ECO:0000256" key="7">
    <source>
        <dbReference type="ARBA" id="ARBA00022723"/>
    </source>
</evidence>
<dbReference type="Gene3D" id="2.70.150.10">
    <property type="entry name" value="Calcium-transporting ATPase, cytoplasmic transduction domain A"/>
    <property type="match status" value="1"/>
</dbReference>
<dbReference type="InterPro" id="IPR023299">
    <property type="entry name" value="ATPase_P-typ_cyto_dom_N"/>
</dbReference>
<dbReference type="InterPro" id="IPR001757">
    <property type="entry name" value="P_typ_ATPase"/>
</dbReference>
<keyword evidence="15 16" id="KW-0472">Membrane</keyword>
<keyword evidence="6 16" id="KW-0812">Transmembrane</keyword>
<feature type="active site" description="4-aspartylphosphate intermediate" evidence="16">
    <location>
        <position position="329"/>
    </location>
</feature>
<evidence type="ECO:0000256" key="4">
    <source>
        <dbReference type="ARBA" id="ARBA00022538"/>
    </source>
</evidence>
<dbReference type="SFLD" id="SFLDF00027">
    <property type="entry name" value="p-type_atpase"/>
    <property type="match status" value="1"/>
</dbReference>
<evidence type="ECO:0000256" key="15">
    <source>
        <dbReference type="ARBA" id="ARBA00023136"/>
    </source>
</evidence>
<evidence type="ECO:0000256" key="16">
    <source>
        <dbReference type="HAMAP-Rule" id="MF_00285"/>
    </source>
</evidence>
<dbReference type="NCBIfam" id="TIGR01494">
    <property type="entry name" value="ATPase_P-type"/>
    <property type="match status" value="2"/>
</dbReference>
<dbReference type="SUPFAM" id="SSF56784">
    <property type="entry name" value="HAD-like"/>
    <property type="match status" value="1"/>
</dbReference>
<dbReference type="FunFam" id="2.70.150.10:FF:000033">
    <property type="entry name" value="Potassium-transporting ATPase ATP-binding subunit"/>
    <property type="match status" value="1"/>
</dbReference>
<evidence type="ECO:0000259" key="17">
    <source>
        <dbReference type="Pfam" id="PF00122"/>
    </source>
</evidence>
<keyword evidence="9 16" id="KW-0067">ATP-binding</keyword>
<comment type="similarity">
    <text evidence="16">Belongs to the cation transport ATPase (P-type) (TC 3.A.3) family. Type IA subfamily.</text>
</comment>
<feature type="domain" description="P-type ATPase A" evidence="17">
    <location>
        <begin position="134"/>
        <end position="224"/>
    </location>
</feature>
<dbReference type="PANTHER" id="PTHR43743">
    <property type="entry name" value="POTASSIUM-TRANSPORTING ATPASE ATP-BINDING SUBUNIT"/>
    <property type="match status" value="1"/>
</dbReference>
<dbReference type="PRINTS" id="PR00119">
    <property type="entry name" value="CATATPASE"/>
</dbReference>
<dbReference type="CDD" id="cd02078">
    <property type="entry name" value="P-type_ATPase_K"/>
    <property type="match status" value="1"/>
</dbReference>
<dbReference type="InterPro" id="IPR008250">
    <property type="entry name" value="ATPase_P-typ_transduc_dom_A_sf"/>
</dbReference>
<dbReference type="GO" id="GO:0008556">
    <property type="term" value="F:P-type potassium transmembrane transporter activity"/>
    <property type="evidence" value="ECO:0007669"/>
    <property type="project" value="UniProtKB-UniRule"/>
</dbReference>
<dbReference type="GO" id="GO:0005524">
    <property type="term" value="F:ATP binding"/>
    <property type="evidence" value="ECO:0007669"/>
    <property type="project" value="UniProtKB-UniRule"/>
</dbReference>
<gene>
    <name evidence="16" type="primary">kdpB</name>
    <name evidence="18" type="ORF">BLA3211_07528</name>
</gene>
<keyword evidence="14 16" id="KW-0406">Ion transport</keyword>
<accession>A0A6J5JNG8</accession>
<dbReference type="GO" id="GO:0005886">
    <property type="term" value="C:plasma membrane"/>
    <property type="evidence" value="ECO:0007669"/>
    <property type="project" value="UniProtKB-SubCell"/>
</dbReference>
<comment type="catalytic activity">
    <reaction evidence="16">
        <text>K(+)(out) + ATP + H2O = K(+)(in) + ADP + phosphate + H(+)</text>
        <dbReference type="Rhea" id="RHEA:16777"/>
        <dbReference type="ChEBI" id="CHEBI:15377"/>
        <dbReference type="ChEBI" id="CHEBI:15378"/>
        <dbReference type="ChEBI" id="CHEBI:29103"/>
        <dbReference type="ChEBI" id="CHEBI:30616"/>
        <dbReference type="ChEBI" id="CHEBI:43474"/>
        <dbReference type="ChEBI" id="CHEBI:456216"/>
        <dbReference type="EC" id="7.2.2.6"/>
    </reaction>
</comment>
<dbReference type="InterPro" id="IPR018303">
    <property type="entry name" value="ATPase_P-typ_P_site"/>
</dbReference>
<dbReference type="InterPro" id="IPR023214">
    <property type="entry name" value="HAD_sf"/>
</dbReference>
<comment type="subcellular location">
    <subcellularLocation>
        <location evidence="16">Cell membrane</location>
        <topology evidence="16">Multi-pass membrane protein</topology>
    </subcellularLocation>
    <subcellularLocation>
        <location evidence="1">Membrane</location>
    </subcellularLocation>
</comment>
<feature type="binding site" evidence="16">
    <location>
        <position position="426"/>
    </location>
    <ligand>
        <name>ATP</name>
        <dbReference type="ChEBI" id="CHEBI:30616"/>
    </ligand>
</feature>
<keyword evidence="13 16" id="KW-1133">Transmembrane helix</keyword>
<comment type="subunit">
    <text evidence="16">The system is composed of three essential subunits: KdpA, KdpB and KdpC.</text>
</comment>
<dbReference type="PANTHER" id="PTHR43743:SF1">
    <property type="entry name" value="POTASSIUM-TRANSPORTING ATPASE ATP-BINDING SUBUNIT"/>
    <property type="match status" value="1"/>
</dbReference>
<reference evidence="18 19" key="1">
    <citation type="submission" date="2020-04" db="EMBL/GenBank/DDBJ databases">
        <authorList>
            <person name="Depoorter E."/>
        </authorList>
    </citation>
    <scope>NUCLEOTIDE SEQUENCE [LARGE SCALE GENOMIC DNA]</scope>
    <source>
        <strain evidence="18 19">BCC0217</strain>
    </source>
</reference>
<comment type="function">
    <text evidence="16">Part of the high-affinity ATP-driven potassium transport (or Kdp) system, which catalyzes the hydrolysis of ATP coupled with the electrogenic transport of potassium into the cytoplasm. This subunit is responsible for energy coupling to the transport system and for the release of the potassium ions to the cytoplasm.</text>
</comment>
<keyword evidence="4 16" id="KW-0633">Potassium transport</keyword>
<dbReference type="InterPro" id="IPR036412">
    <property type="entry name" value="HAD-like_sf"/>
</dbReference>
<evidence type="ECO:0000256" key="8">
    <source>
        <dbReference type="ARBA" id="ARBA00022741"/>
    </source>
</evidence>
<feature type="transmembrane region" description="Helical" evidence="16">
    <location>
        <begin position="235"/>
        <end position="258"/>
    </location>
</feature>
<dbReference type="EC" id="7.2.2.6" evidence="16"/>